<dbReference type="Gene3D" id="3.40.50.10330">
    <property type="entry name" value="Probable inorganic polyphosphate/atp-NAD kinase, domain 1"/>
    <property type="match status" value="1"/>
</dbReference>
<dbReference type="InterPro" id="IPR017438">
    <property type="entry name" value="ATP-NAD_kinase_N"/>
</dbReference>
<reference evidence="2 3" key="1">
    <citation type="submission" date="2016-11" db="EMBL/GenBank/DDBJ databases">
        <title>Draft Genome Sequences of Nine Cyanobacterial Strains from Diverse Habitats.</title>
        <authorList>
            <person name="Zhu T."/>
            <person name="Hou S."/>
            <person name="Lu X."/>
            <person name="Hess W.R."/>
        </authorList>
    </citation>
    <scope>NUCLEOTIDE SEQUENCE [LARGE SCALE GENOMIC DNA]</scope>
    <source>
        <strain evidence="2 3">5.2 s.c.1</strain>
    </source>
</reference>
<dbReference type="GO" id="GO:0019242">
    <property type="term" value="P:methylglyoxal biosynthetic process"/>
    <property type="evidence" value="ECO:0007669"/>
    <property type="project" value="InterPro"/>
</dbReference>
<dbReference type="InterPro" id="IPR004363">
    <property type="entry name" value="Methylgl_synth"/>
</dbReference>
<protein>
    <recommendedName>
        <fullName evidence="1">DAGKc domain-containing protein</fullName>
    </recommendedName>
</protein>
<dbReference type="EMBL" id="MRCC01000035">
    <property type="protein sequence ID" value="OKH20746.1"/>
    <property type="molecule type" value="Genomic_DNA"/>
</dbReference>
<dbReference type="Proteomes" id="UP000185984">
    <property type="component" value="Unassembled WGS sequence"/>
</dbReference>
<dbReference type="PANTHER" id="PTHR30492:SF0">
    <property type="entry name" value="METHYLGLYOXAL SYNTHASE"/>
    <property type="match status" value="1"/>
</dbReference>
<dbReference type="RefSeq" id="WP_073551718.1">
    <property type="nucleotide sequence ID" value="NZ_CAWMVK010000029.1"/>
</dbReference>
<dbReference type="SUPFAM" id="SSF111331">
    <property type="entry name" value="NAD kinase/diacylglycerol kinase-like"/>
    <property type="match status" value="1"/>
</dbReference>
<dbReference type="GO" id="GO:0016301">
    <property type="term" value="F:kinase activity"/>
    <property type="evidence" value="ECO:0007669"/>
    <property type="project" value="InterPro"/>
</dbReference>
<dbReference type="PROSITE" id="PS50146">
    <property type="entry name" value="DAGK"/>
    <property type="match status" value="1"/>
</dbReference>
<dbReference type="GO" id="GO:0008929">
    <property type="term" value="F:methylglyoxal synthase activity"/>
    <property type="evidence" value="ECO:0007669"/>
    <property type="project" value="InterPro"/>
</dbReference>
<dbReference type="SMART" id="SM00046">
    <property type="entry name" value="DAGKc"/>
    <property type="match status" value="1"/>
</dbReference>
<dbReference type="STRING" id="247279.NIES1031_22795"/>
<sequence>MFRSACLIFNPSSGQGNPVEELTAIRETLGSKIDLDIHPAHNKKHDIPQAISVAVEQNTDVIIAAGGDGTVADVAAALRNIQIPLGIIPRGTANNFATAVGIPQDIHSACDVILSGRLRTIDTAACNGKLGLLQKSVKLT</sequence>
<dbReference type="AlphaFoldDB" id="A0A1U7HAY4"/>
<keyword evidence="3" id="KW-1185">Reference proteome</keyword>
<feature type="domain" description="DAGKc" evidence="1">
    <location>
        <begin position="1"/>
        <end position="130"/>
    </location>
</feature>
<dbReference type="Pfam" id="PF00781">
    <property type="entry name" value="DAGK_cat"/>
    <property type="match status" value="1"/>
</dbReference>
<gene>
    <name evidence="2" type="ORF">NIES1031_22795</name>
</gene>
<name>A0A1U7HAY4_9CHRO</name>
<comment type="caution">
    <text evidence="2">The sequence shown here is derived from an EMBL/GenBank/DDBJ whole genome shotgun (WGS) entry which is preliminary data.</text>
</comment>
<dbReference type="GO" id="GO:0005829">
    <property type="term" value="C:cytosol"/>
    <property type="evidence" value="ECO:0007669"/>
    <property type="project" value="TreeGrafter"/>
</dbReference>
<organism evidence="2 3">
    <name type="scientific">Chroogloeocystis siderophila 5.2 s.c.1</name>
    <dbReference type="NCBI Taxonomy" id="247279"/>
    <lineage>
        <taxon>Bacteria</taxon>
        <taxon>Bacillati</taxon>
        <taxon>Cyanobacteriota</taxon>
        <taxon>Cyanophyceae</taxon>
        <taxon>Oscillatoriophycideae</taxon>
        <taxon>Chroococcales</taxon>
        <taxon>Chroococcaceae</taxon>
        <taxon>Chroogloeocystis</taxon>
    </lineage>
</organism>
<dbReference type="InterPro" id="IPR016064">
    <property type="entry name" value="NAD/diacylglycerol_kinase_sf"/>
</dbReference>
<evidence type="ECO:0000313" key="3">
    <source>
        <dbReference type="Proteomes" id="UP000185984"/>
    </source>
</evidence>
<dbReference type="PANTHER" id="PTHR30492">
    <property type="entry name" value="METHYLGLYOXAL SYNTHASE"/>
    <property type="match status" value="1"/>
</dbReference>
<dbReference type="InterPro" id="IPR001206">
    <property type="entry name" value="Diacylglycerol_kinase_cat_dom"/>
</dbReference>
<evidence type="ECO:0000259" key="1">
    <source>
        <dbReference type="PROSITE" id="PS50146"/>
    </source>
</evidence>
<proteinExistence type="predicted"/>
<dbReference type="OrthoDB" id="142078at2"/>
<accession>A0A1U7HAY4</accession>
<evidence type="ECO:0000313" key="2">
    <source>
        <dbReference type="EMBL" id="OKH20746.1"/>
    </source>
</evidence>